<evidence type="ECO:0000256" key="1">
    <source>
        <dbReference type="SAM" id="SignalP"/>
    </source>
</evidence>
<keyword evidence="1" id="KW-0732">Signal</keyword>
<proteinExistence type="predicted"/>
<dbReference type="EMBL" id="AP019840">
    <property type="protein sequence ID" value="BBM51747.1"/>
    <property type="molecule type" value="Genomic_DNA"/>
</dbReference>
<dbReference type="RefSeq" id="WP_146996174.1">
    <property type="nucleotide sequence ID" value="NZ_AP019840.1"/>
</dbReference>
<feature type="chain" id="PRO_5022214270" description="Lipoprotein" evidence="1">
    <location>
        <begin position="22"/>
        <end position="196"/>
    </location>
</feature>
<name>A0A510KKI3_9FUSO</name>
<dbReference type="Proteomes" id="UP000321378">
    <property type="component" value="Chromosome"/>
</dbReference>
<gene>
    <name evidence="2" type="ORF">JMUB3935_0725</name>
</gene>
<reference evidence="2 3" key="1">
    <citation type="submission" date="2019-07" db="EMBL/GenBank/DDBJ databases">
        <title>Complete Genome Sequence of Leptotrichia trevisanii Strain JMUB3935.</title>
        <authorList>
            <person name="Watanabe S."/>
            <person name="Cui L."/>
        </authorList>
    </citation>
    <scope>NUCLEOTIDE SEQUENCE [LARGE SCALE GENOMIC DNA]</scope>
    <source>
        <strain evidence="2 3">JMUB3935</strain>
    </source>
</reference>
<organism evidence="2 3">
    <name type="scientific">Leptotrichia trevisanii</name>
    <dbReference type="NCBI Taxonomy" id="109328"/>
    <lineage>
        <taxon>Bacteria</taxon>
        <taxon>Fusobacteriati</taxon>
        <taxon>Fusobacteriota</taxon>
        <taxon>Fusobacteriia</taxon>
        <taxon>Fusobacteriales</taxon>
        <taxon>Leptotrichiaceae</taxon>
        <taxon>Leptotrichia</taxon>
    </lineage>
</organism>
<dbReference type="STRING" id="1122173.GCA_000482505_01350"/>
<feature type="signal peptide" evidence="1">
    <location>
        <begin position="1"/>
        <end position="21"/>
    </location>
</feature>
<sequence>MKKLKLLILCLLSIFCLNSCLTLGIAAQSYISEHQLFQPNPKYFYDDTKMSLNKRVRVEIEGTNKKIYIPEGYELVKYNKFKQKNDEDFPNIFIGSKNVTLEVPEYVLYNQSKKTALLLGIRRNYKIEDIIKNKNDLIKLKENTYLVKAKKGYGNLFLKQIDKQILVYSVSSNWQGTTEEYNNEKLNFYLELTKDW</sequence>
<evidence type="ECO:0008006" key="4">
    <source>
        <dbReference type="Google" id="ProtNLM"/>
    </source>
</evidence>
<protein>
    <recommendedName>
        <fullName evidence="4">Lipoprotein</fullName>
    </recommendedName>
</protein>
<dbReference type="AlphaFoldDB" id="A0A510KKI3"/>
<accession>A0A510KKI3</accession>
<evidence type="ECO:0000313" key="2">
    <source>
        <dbReference type="EMBL" id="BBM51747.1"/>
    </source>
</evidence>
<evidence type="ECO:0000313" key="3">
    <source>
        <dbReference type="Proteomes" id="UP000321378"/>
    </source>
</evidence>